<dbReference type="Gene3D" id="3.40.640.10">
    <property type="entry name" value="Type I PLP-dependent aspartate aminotransferase-like (Major domain)"/>
    <property type="match status" value="1"/>
</dbReference>
<dbReference type="InterPro" id="IPR005814">
    <property type="entry name" value="Aminotrans_3"/>
</dbReference>
<keyword evidence="5" id="KW-1185">Reference proteome</keyword>
<reference evidence="4 5" key="1">
    <citation type="submission" date="2018-12" db="EMBL/GenBank/DDBJ databases">
        <authorList>
            <person name="Li F."/>
        </authorList>
    </citation>
    <scope>NUCLEOTIDE SEQUENCE [LARGE SCALE GENOMIC DNA]</scope>
    <source>
        <strain evidence="4 5">11W25H-1</strain>
    </source>
</reference>
<organism evidence="4 5">
    <name type="scientific">Labedella phragmitis</name>
    <dbReference type="NCBI Taxonomy" id="2498849"/>
    <lineage>
        <taxon>Bacteria</taxon>
        <taxon>Bacillati</taxon>
        <taxon>Actinomycetota</taxon>
        <taxon>Actinomycetes</taxon>
        <taxon>Micrococcales</taxon>
        <taxon>Microbacteriaceae</taxon>
        <taxon>Labedella</taxon>
    </lineage>
</organism>
<dbReference type="GO" id="GO:0030170">
    <property type="term" value="F:pyridoxal phosphate binding"/>
    <property type="evidence" value="ECO:0007669"/>
    <property type="project" value="InterPro"/>
</dbReference>
<dbReference type="OrthoDB" id="9801052at2"/>
<dbReference type="InterPro" id="IPR015421">
    <property type="entry name" value="PyrdxlP-dep_Trfase_major"/>
</dbReference>
<dbReference type="Pfam" id="PF00202">
    <property type="entry name" value="Aminotran_3"/>
    <property type="match status" value="1"/>
</dbReference>
<accession>A0A444PYB9</accession>
<protein>
    <submittedName>
        <fullName evidence="4">Aminotransferase class III-fold pyridoxal phosphate-dependent enzyme</fullName>
    </submittedName>
</protein>
<dbReference type="InterPro" id="IPR015422">
    <property type="entry name" value="PyrdxlP-dep_Trfase_small"/>
</dbReference>
<dbReference type="Gene3D" id="3.90.1150.10">
    <property type="entry name" value="Aspartate Aminotransferase, domain 1"/>
    <property type="match status" value="1"/>
</dbReference>
<evidence type="ECO:0000256" key="1">
    <source>
        <dbReference type="ARBA" id="ARBA00001933"/>
    </source>
</evidence>
<evidence type="ECO:0000313" key="5">
    <source>
        <dbReference type="Proteomes" id="UP000288547"/>
    </source>
</evidence>
<dbReference type="RefSeq" id="WP_128493640.1">
    <property type="nucleotide sequence ID" value="NZ_RZNB01000001.1"/>
</dbReference>
<dbReference type="EMBL" id="RZNB01000001">
    <property type="protein sequence ID" value="RWZ52797.1"/>
    <property type="molecule type" value="Genomic_DNA"/>
</dbReference>
<dbReference type="GO" id="GO:0008483">
    <property type="term" value="F:transaminase activity"/>
    <property type="evidence" value="ECO:0007669"/>
    <property type="project" value="UniProtKB-KW"/>
</dbReference>
<dbReference type="PANTHER" id="PTHR43713:SF3">
    <property type="entry name" value="GLUTAMATE-1-SEMIALDEHYDE 2,1-AMINOMUTASE 1, CHLOROPLASTIC-RELATED"/>
    <property type="match status" value="1"/>
</dbReference>
<evidence type="ECO:0000256" key="2">
    <source>
        <dbReference type="ARBA" id="ARBA00022898"/>
    </source>
</evidence>
<name>A0A444PYB9_9MICO</name>
<gene>
    <name evidence="4" type="ORF">ELQ90_02305</name>
</gene>
<dbReference type="InterPro" id="IPR015424">
    <property type="entry name" value="PyrdxlP-dep_Trfase"/>
</dbReference>
<comment type="caution">
    <text evidence="4">The sequence shown here is derived from an EMBL/GenBank/DDBJ whole genome shotgun (WGS) entry which is preliminary data.</text>
</comment>
<dbReference type="AlphaFoldDB" id="A0A444PYB9"/>
<comment type="cofactor">
    <cofactor evidence="1">
        <name>pyridoxal 5'-phosphate</name>
        <dbReference type="ChEBI" id="CHEBI:597326"/>
    </cofactor>
</comment>
<comment type="similarity">
    <text evidence="3">Belongs to the class-III pyridoxal-phosphate-dependent aminotransferase family.</text>
</comment>
<keyword evidence="4" id="KW-0032">Aminotransferase</keyword>
<proteinExistence type="inferred from homology"/>
<dbReference type="Proteomes" id="UP000288547">
    <property type="component" value="Unassembled WGS sequence"/>
</dbReference>
<evidence type="ECO:0000313" key="4">
    <source>
        <dbReference type="EMBL" id="RWZ52797.1"/>
    </source>
</evidence>
<dbReference type="SUPFAM" id="SSF53383">
    <property type="entry name" value="PLP-dependent transferases"/>
    <property type="match status" value="1"/>
</dbReference>
<dbReference type="PANTHER" id="PTHR43713">
    <property type="entry name" value="GLUTAMATE-1-SEMIALDEHYDE 2,1-AMINOMUTASE"/>
    <property type="match status" value="1"/>
</dbReference>
<evidence type="ECO:0000256" key="3">
    <source>
        <dbReference type="RuleBase" id="RU003560"/>
    </source>
</evidence>
<keyword evidence="2 3" id="KW-0663">Pyridoxal phosphate</keyword>
<keyword evidence="4" id="KW-0808">Transferase</keyword>
<sequence length="416" mass="43945">MTIETMTPLLKPVDAALRERAARVIPGGMYGHLNVTLLPASYPQYYRSGDGARLTDVDGNEYIDFMCGFGPMISGYKNPVVEAAAAAQLAEGDALGGPTPRMVELAELLVDTVGPADWAMFGKNGTDATSLAVTIARAATGKRKILKGTTAYHGANAWFNPNPLGSTPEDRANIIYFEFNDITSLEAAAAEAGDDLAGIIVSPFKHDGPADDQRLADVEFARAVRAIADRNSAVLIMDEVRTGFRLVTGSAWEPLGVAPDLIAYSKAIANGYALSAVVGIDSLAQAASDIYATGSFWYSGVAMAAAIANIGLLRETDTPAYMDHVGTLFRTGLQAQAEENGFEIVQSGPAVMPYLRFVGDTDYATALAFSGAAAARGVLLHPVHNWFLSTAHTEADIAEALERTADAFAETRSVIG</sequence>